<gene>
    <name evidence="6" type="ORF">SAMN03080599_03105</name>
</gene>
<dbReference type="PANTHER" id="PTHR42798">
    <property type="entry name" value="LIPOPROTEIN-RELEASING SYSTEM ATP-BINDING PROTEIN LOLD"/>
    <property type="match status" value="1"/>
</dbReference>
<evidence type="ECO:0000259" key="5">
    <source>
        <dbReference type="PROSITE" id="PS50893"/>
    </source>
</evidence>
<dbReference type="InterPro" id="IPR017911">
    <property type="entry name" value="MacB-like_ATP-bd"/>
</dbReference>
<dbReference type="InterPro" id="IPR027417">
    <property type="entry name" value="P-loop_NTPase"/>
</dbReference>
<dbReference type="OrthoDB" id="9802264at2"/>
<dbReference type="InterPro" id="IPR003439">
    <property type="entry name" value="ABC_transporter-like_ATP-bd"/>
</dbReference>
<dbReference type="Pfam" id="PF00005">
    <property type="entry name" value="ABC_tran"/>
    <property type="match status" value="1"/>
</dbReference>
<dbReference type="PROSITE" id="PS00211">
    <property type="entry name" value="ABC_TRANSPORTER_1"/>
    <property type="match status" value="1"/>
</dbReference>
<evidence type="ECO:0000313" key="7">
    <source>
        <dbReference type="Proteomes" id="UP000199208"/>
    </source>
</evidence>
<dbReference type="Proteomes" id="UP000199208">
    <property type="component" value="Unassembled WGS sequence"/>
</dbReference>
<accession>A0A1G5S7I0</accession>
<protein>
    <submittedName>
        <fullName evidence="6">Lipoprotein-releasing system ATP-binding protein</fullName>
    </submittedName>
</protein>
<dbReference type="CDD" id="cd03255">
    <property type="entry name" value="ABC_MJ0796_LolCDE_FtsE"/>
    <property type="match status" value="1"/>
</dbReference>
<dbReference type="SUPFAM" id="SSF52540">
    <property type="entry name" value="P-loop containing nucleoside triphosphate hydrolases"/>
    <property type="match status" value="1"/>
</dbReference>
<dbReference type="PANTHER" id="PTHR42798:SF7">
    <property type="entry name" value="ALPHA-D-RIBOSE 1-METHYLPHOSPHONATE 5-TRIPHOSPHATE SYNTHASE SUBUNIT PHNL"/>
    <property type="match status" value="1"/>
</dbReference>
<sequence>MTNTLLEAKDLTMVYGTVVKTHALKGVSLNIEPGEFSSIIGYSGSGKTTLLNILGTLDRPTSGVLRLLGEDVTKMSDLQLANFRNRNLGFIFQFHHLLPEFTALENVLMPTWIRSRNGSLKLASRAKELLELVGLKDRINNKATALSGGQQQRVAIARALINEPQLILADEPTGNLDSETTEQVYELLRNINSTLNTAFVVVTHNDHIAAKSNRIIEMKDGLITKDYPAAGMDRDVLWNEIAPVYCRHCNREISTEGTVALL</sequence>
<dbReference type="STRING" id="1120920.SAMN03080599_03105"/>
<proteinExistence type="inferred from homology"/>
<dbReference type="InterPro" id="IPR017871">
    <property type="entry name" value="ABC_transporter-like_CS"/>
</dbReference>
<evidence type="ECO:0000256" key="4">
    <source>
        <dbReference type="ARBA" id="ARBA00022840"/>
    </source>
</evidence>
<dbReference type="InterPro" id="IPR003593">
    <property type="entry name" value="AAA+_ATPase"/>
</dbReference>
<keyword evidence="7" id="KW-1185">Reference proteome</keyword>
<evidence type="ECO:0000256" key="2">
    <source>
        <dbReference type="ARBA" id="ARBA00022448"/>
    </source>
</evidence>
<comment type="similarity">
    <text evidence="1">Belongs to the ABC transporter superfamily.</text>
</comment>
<dbReference type="GO" id="GO:0016887">
    <property type="term" value="F:ATP hydrolysis activity"/>
    <property type="evidence" value="ECO:0007669"/>
    <property type="project" value="InterPro"/>
</dbReference>
<keyword evidence="6" id="KW-0449">Lipoprotein</keyword>
<dbReference type="GO" id="GO:0098796">
    <property type="term" value="C:membrane protein complex"/>
    <property type="evidence" value="ECO:0007669"/>
    <property type="project" value="UniProtKB-ARBA"/>
</dbReference>
<dbReference type="SMART" id="SM00382">
    <property type="entry name" value="AAA"/>
    <property type="match status" value="1"/>
</dbReference>
<evidence type="ECO:0000256" key="1">
    <source>
        <dbReference type="ARBA" id="ARBA00005417"/>
    </source>
</evidence>
<dbReference type="AlphaFoldDB" id="A0A1G5S7I0"/>
<dbReference type="GO" id="GO:0022857">
    <property type="term" value="F:transmembrane transporter activity"/>
    <property type="evidence" value="ECO:0007669"/>
    <property type="project" value="UniProtKB-ARBA"/>
</dbReference>
<evidence type="ECO:0000256" key="3">
    <source>
        <dbReference type="ARBA" id="ARBA00022741"/>
    </source>
</evidence>
<evidence type="ECO:0000313" key="6">
    <source>
        <dbReference type="EMBL" id="SCZ81860.1"/>
    </source>
</evidence>
<dbReference type="EMBL" id="FMWL01000025">
    <property type="protein sequence ID" value="SCZ81860.1"/>
    <property type="molecule type" value="Genomic_DNA"/>
</dbReference>
<dbReference type="FunFam" id="3.40.50.300:FF:000032">
    <property type="entry name" value="Export ABC transporter ATP-binding protein"/>
    <property type="match status" value="1"/>
</dbReference>
<organism evidence="6 7">
    <name type="scientific">Acidaminobacter hydrogenoformans DSM 2784</name>
    <dbReference type="NCBI Taxonomy" id="1120920"/>
    <lineage>
        <taxon>Bacteria</taxon>
        <taxon>Bacillati</taxon>
        <taxon>Bacillota</taxon>
        <taxon>Clostridia</taxon>
        <taxon>Peptostreptococcales</taxon>
        <taxon>Acidaminobacteraceae</taxon>
        <taxon>Acidaminobacter</taxon>
    </lineage>
</organism>
<keyword evidence="3" id="KW-0547">Nucleotide-binding</keyword>
<feature type="domain" description="ABC transporter" evidence="5">
    <location>
        <begin position="6"/>
        <end position="245"/>
    </location>
</feature>
<dbReference type="RefSeq" id="WP_092593087.1">
    <property type="nucleotide sequence ID" value="NZ_FMWL01000025.1"/>
</dbReference>
<dbReference type="GO" id="GO:0005524">
    <property type="term" value="F:ATP binding"/>
    <property type="evidence" value="ECO:0007669"/>
    <property type="project" value="UniProtKB-KW"/>
</dbReference>
<dbReference type="Gene3D" id="3.40.50.300">
    <property type="entry name" value="P-loop containing nucleotide triphosphate hydrolases"/>
    <property type="match status" value="1"/>
</dbReference>
<keyword evidence="4 6" id="KW-0067">ATP-binding</keyword>
<keyword evidence="2" id="KW-0813">Transport</keyword>
<name>A0A1G5S7I0_9FIRM</name>
<dbReference type="PROSITE" id="PS50893">
    <property type="entry name" value="ABC_TRANSPORTER_2"/>
    <property type="match status" value="1"/>
</dbReference>
<reference evidence="6 7" key="1">
    <citation type="submission" date="2016-10" db="EMBL/GenBank/DDBJ databases">
        <authorList>
            <person name="de Groot N.N."/>
        </authorList>
    </citation>
    <scope>NUCLEOTIDE SEQUENCE [LARGE SCALE GENOMIC DNA]</scope>
    <source>
        <strain evidence="6 7">DSM 2784</strain>
    </source>
</reference>